<evidence type="ECO:0000313" key="1">
    <source>
        <dbReference type="EMBL" id="ATW60836.1"/>
    </source>
</evidence>
<organism evidence="1 2">
    <name type="scientific">Gordonia phage BENtherdunthat</name>
    <dbReference type="NCBI Taxonomy" id="2047830"/>
    <lineage>
        <taxon>Viruses</taxon>
        <taxon>Duplodnaviria</taxon>
        <taxon>Heunggongvirae</taxon>
        <taxon>Uroviricota</taxon>
        <taxon>Caudoviricetes</taxon>
        <taxon>Langleyhallvirinae</taxon>
        <taxon>Getalongvirus</taxon>
        <taxon>Getalongvirus bentherdunthat</taxon>
    </lineage>
</organism>
<proteinExistence type="predicted"/>
<reference evidence="2" key="1">
    <citation type="submission" date="2017-10" db="EMBL/GenBank/DDBJ databases">
        <authorList>
            <person name="Banno H."/>
            <person name="Chua N.-H."/>
        </authorList>
    </citation>
    <scope>NUCLEOTIDE SEQUENCE [LARGE SCALE GENOMIC DNA]</scope>
</reference>
<protein>
    <submittedName>
        <fullName evidence="1">Uncharacterized protein</fullName>
    </submittedName>
</protein>
<evidence type="ECO:0000313" key="2">
    <source>
        <dbReference type="Proteomes" id="UP000240944"/>
    </source>
</evidence>
<name>A0A2H4PF22_9CAUD</name>
<accession>A0A2H4PF22</accession>
<sequence>MTVDPSVRAAVQEWASKQVRGSFPARKKGWCPKCDKFYPQGRPVAFVKRRLVYPESPASSHRDVLLCEPCAAEVVNP</sequence>
<gene>
    <name evidence="1" type="ORF">SEA_BENTHERDUNTHAT_66</name>
</gene>
<keyword evidence="2" id="KW-1185">Reference proteome</keyword>
<dbReference type="Proteomes" id="UP000240944">
    <property type="component" value="Segment"/>
</dbReference>
<dbReference type="EMBL" id="MG099939">
    <property type="protein sequence ID" value="ATW60836.1"/>
    <property type="molecule type" value="Genomic_DNA"/>
</dbReference>